<evidence type="ECO:0000313" key="1">
    <source>
        <dbReference type="EMBL" id="HGG92830.1"/>
    </source>
</evidence>
<name>A0A7C4EJE3_9BACT</name>
<dbReference type="EMBL" id="DSRP01000534">
    <property type="protein sequence ID" value="HGG92830.1"/>
    <property type="molecule type" value="Genomic_DNA"/>
</dbReference>
<comment type="caution">
    <text evidence="1">The sequence shown here is derived from an EMBL/GenBank/DDBJ whole genome shotgun (WGS) entry which is preliminary data.</text>
</comment>
<proteinExistence type="predicted"/>
<protein>
    <submittedName>
        <fullName evidence="1">Uncharacterized protein</fullName>
    </submittedName>
</protein>
<sequence>MSLDKIQTQPEFDLEYYMEISGLMRIERGLAELLEHYWTTWEKELCAYKMEPTRTGGDDGFLLVYLDADTEAAVQRAFEQHTDHGFAFHHLAITLVMSAAQSVMPELIGGCMPLPTPSREAKKKFKKLGLEWDDSGTMNRSYVVFTPYPYKGGCEVCHSCDTCPSSQMREIGKMEE</sequence>
<dbReference type="AlphaFoldDB" id="A0A7C4EJE3"/>
<accession>A0A7C4EJE3</accession>
<organism evidence="1">
    <name type="scientific">Fundidesulfovibrio putealis</name>
    <dbReference type="NCBI Taxonomy" id="270496"/>
    <lineage>
        <taxon>Bacteria</taxon>
        <taxon>Pseudomonadati</taxon>
        <taxon>Thermodesulfobacteriota</taxon>
        <taxon>Desulfovibrionia</taxon>
        <taxon>Desulfovibrionales</taxon>
        <taxon>Desulfovibrionaceae</taxon>
        <taxon>Fundidesulfovibrio</taxon>
    </lineage>
</organism>
<reference evidence="1" key="1">
    <citation type="journal article" date="2020" name="mSystems">
        <title>Genome- and Community-Level Interaction Insights into Carbon Utilization and Element Cycling Functions of Hydrothermarchaeota in Hydrothermal Sediment.</title>
        <authorList>
            <person name="Zhou Z."/>
            <person name="Liu Y."/>
            <person name="Xu W."/>
            <person name="Pan J."/>
            <person name="Luo Z.H."/>
            <person name="Li M."/>
        </authorList>
    </citation>
    <scope>NUCLEOTIDE SEQUENCE [LARGE SCALE GENOMIC DNA]</scope>
    <source>
        <strain evidence="1">SpSt-413</strain>
    </source>
</reference>
<gene>
    <name evidence="1" type="ORF">ENR59_07750</name>
</gene>